<gene>
    <name evidence="1" type="ORF">E2C01_042052</name>
</gene>
<dbReference type="EMBL" id="VSRR010008203">
    <property type="protein sequence ID" value="MPC48284.1"/>
    <property type="molecule type" value="Genomic_DNA"/>
</dbReference>
<organism evidence="1 2">
    <name type="scientific">Portunus trituberculatus</name>
    <name type="common">Swimming crab</name>
    <name type="synonym">Neptunus trituberculatus</name>
    <dbReference type="NCBI Taxonomy" id="210409"/>
    <lineage>
        <taxon>Eukaryota</taxon>
        <taxon>Metazoa</taxon>
        <taxon>Ecdysozoa</taxon>
        <taxon>Arthropoda</taxon>
        <taxon>Crustacea</taxon>
        <taxon>Multicrustacea</taxon>
        <taxon>Malacostraca</taxon>
        <taxon>Eumalacostraca</taxon>
        <taxon>Eucarida</taxon>
        <taxon>Decapoda</taxon>
        <taxon>Pleocyemata</taxon>
        <taxon>Brachyura</taxon>
        <taxon>Eubrachyura</taxon>
        <taxon>Portunoidea</taxon>
        <taxon>Portunidae</taxon>
        <taxon>Portuninae</taxon>
        <taxon>Portunus</taxon>
    </lineage>
</organism>
<keyword evidence="2" id="KW-1185">Reference proteome</keyword>
<comment type="caution">
    <text evidence="1">The sequence shown here is derived from an EMBL/GenBank/DDBJ whole genome shotgun (WGS) entry which is preliminary data.</text>
</comment>
<evidence type="ECO:0000313" key="2">
    <source>
        <dbReference type="Proteomes" id="UP000324222"/>
    </source>
</evidence>
<reference evidence="1 2" key="1">
    <citation type="submission" date="2019-05" db="EMBL/GenBank/DDBJ databases">
        <title>Another draft genome of Portunus trituberculatus and its Hox gene families provides insights of decapod evolution.</title>
        <authorList>
            <person name="Jeong J.-H."/>
            <person name="Song I."/>
            <person name="Kim S."/>
            <person name="Choi T."/>
            <person name="Kim D."/>
            <person name="Ryu S."/>
            <person name="Kim W."/>
        </authorList>
    </citation>
    <scope>NUCLEOTIDE SEQUENCE [LARGE SCALE GENOMIC DNA]</scope>
    <source>
        <tissue evidence="1">Muscle</tissue>
    </source>
</reference>
<dbReference type="Proteomes" id="UP000324222">
    <property type="component" value="Unassembled WGS sequence"/>
</dbReference>
<name>A0A5B7FVE4_PORTR</name>
<sequence>MVSQSAKHIEESEKLRSKIVTRKPLLMWKFGASKLRGSSGKMPHRGLCPGSTCMINGCLDTRVSTGKPSHGKVQRQKTPEARVTIPAITEKEHPILQHTRQMASLLSGNICETETFLRQVRTSSLSPEDL</sequence>
<dbReference type="AlphaFoldDB" id="A0A5B7FVE4"/>
<protein>
    <submittedName>
        <fullName evidence="1">Uncharacterized protein</fullName>
    </submittedName>
</protein>
<proteinExistence type="predicted"/>
<accession>A0A5B7FVE4</accession>
<evidence type="ECO:0000313" key="1">
    <source>
        <dbReference type="EMBL" id="MPC48284.1"/>
    </source>
</evidence>